<protein>
    <submittedName>
        <fullName evidence="4">Uncharacterized protein LOC116298949</fullName>
    </submittedName>
</protein>
<evidence type="ECO:0000256" key="1">
    <source>
        <dbReference type="SAM" id="MobiDB-lite"/>
    </source>
</evidence>
<proteinExistence type="predicted"/>
<evidence type="ECO:0000256" key="2">
    <source>
        <dbReference type="SAM" id="SignalP"/>
    </source>
</evidence>
<dbReference type="Proteomes" id="UP000515163">
    <property type="component" value="Unplaced"/>
</dbReference>
<gene>
    <name evidence="4" type="primary">LOC116298949</name>
</gene>
<reference evidence="4" key="1">
    <citation type="submission" date="2025-08" db="UniProtKB">
        <authorList>
            <consortium name="RefSeq"/>
        </authorList>
    </citation>
    <scope>IDENTIFICATION</scope>
    <source>
        <tissue evidence="4">Tentacle</tissue>
    </source>
</reference>
<dbReference type="OrthoDB" id="5991653at2759"/>
<dbReference type="RefSeq" id="XP_031563395.1">
    <property type="nucleotide sequence ID" value="XM_031707535.1"/>
</dbReference>
<dbReference type="InParanoid" id="A0A6P8IDC9"/>
<feature type="compositionally biased region" description="Polar residues" evidence="1">
    <location>
        <begin position="41"/>
        <end position="57"/>
    </location>
</feature>
<organism evidence="3 4">
    <name type="scientific">Actinia tenebrosa</name>
    <name type="common">Australian red waratah sea anemone</name>
    <dbReference type="NCBI Taxonomy" id="6105"/>
    <lineage>
        <taxon>Eukaryota</taxon>
        <taxon>Metazoa</taxon>
        <taxon>Cnidaria</taxon>
        <taxon>Anthozoa</taxon>
        <taxon>Hexacorallia</taxon>
        <taxon>Actiniaria</taxon>
        <taxon>Actiniidae</taxon>
        <taxon>Actinia</taxon>
    </lineage>
</organism>
<evidence type="ECO:0000313" key="4">
    <source>
        <dbReference type="RefSeq" id="XP_031563395.1"/>
    </source>
</evidence>
<accession>A0A6P8IDC9</accession>
<dbReference type="KEGG" id="aten:116298949"/>
<name>A0A6P8IDC9_ACTTE</name>
<dbReference type="GeneID" id="116298949"/>
<keyword evidence="2" id="KW-0732">Signal</keyword>
<feature type="signal peptide" evidence="2">
    <location>
        <begin position="1"/>
        <end position="20"/>
    </location>
</feature>
<dbReference type="AlphaFoldDB" id="A0A6P8IDC9"/>
<evidence type="ECO:0000313" key="3">
    <source>
        <dbReference type="Proteomes" id="UP000515163"/>
    </source>
</evidence>
<keyword evidence="3" id="KW-1185">Reference proteome</keyword>
<feature type="region of interest" description="Disordered" evidence="1">
    <location>
        <begin position="41"/>
        <end position="61"/>
    </location>
</feature>
<sequence length="198" mass="22654">MKLVLWVLAFGFLNSAFTNSEPKQEEELGLTDIQDHFRTTYDGNTIGQNDTPNNLTKQARRPHKWRTFRPRLLKSILEERIGVLKTLGVKVILTHGSLKKALQKTRKVVKIYYQRKGKNRGLCRELIEEITIPADESASVAYRFNSVTCEQKRCSHFGLRIGKCKPKKAIVVVPFYTYGYPSSTITLEFGCACRCIPQ</sequence>
<feature type="chain" id="PRO_5028100438" evidence="2">
    <location>
        <begin position="21"/>
        <end position="198"/>
    </location>
</feature>